<protein>
    <submittedName>
        <fullName evidence="1">Uncharacterized protein</fullName>
    </submittedName>
</protein>
<accession>A0AAD9WUX1</accession>
<evidence type="ECO:0000313" key="1">
    <source>
        <dbReference type="EMBL" id="KAK2643155.1"/>
    </source>
</evidence>
<name>A0AAD9WUX1_9ROSI</name>
<keyword evidence="2" id="KW-1185">Reference proteome</keyword>
<gene>
    <name evidence="1" type="ORF">Ddye_024918</name>
</gene>
<evidence type="ECO:0000313" key="2">
    <source>
        <dbReference type="Proteomes" id="UP001280121"/>
    </source>
</evidence>
<reference evidence="1" key="1">
    <citation type="journal article" date="2023" name="Plant J.">
        <title>Genome sequences and population genomics provide insights into the demographic history, inbreeding, and mutation load of two 'living fossil' tree species of Dipteronia.</title>
        <authorList>
            <person name="Feng Y."/>
            <person name="Comes H.P."/>
            <person name="Chen J."/>
            <person name="Zhu S."/>
            <person name="Lu R."/>
            <person name="Zhang X."/>
            <person name="Li P."/>
            <person name="Qiu J."/>
            <person name="Olsen K.M."/>
            <person name="Qiu Y."/>
        </authorList>
    </citation>
    <scope>NUCLEOTIDE SEQUENCE</scope>
    <source>
        <strain evidence="1">KIB01</strain>
    </source>
</reference>
<proteinExistence type="predicted"/>
<organism evidence="1 2">
    <name type="scientific">Dipteronia dyeriana</name>
    <dbReference type="NCBI Taxonomy" id="168575"/>
    <lineage>
        <taxon>Eukaryota</taxon>
        <taxon>Viridiplantae</taxon>
        <taxon>Streptophyta</taxon>
        <taxon>Embryophyta</taxon>
        <taxon>Tracheophyta</taxon>
        <taxon>Spermatophyta</taxon>
        <taxon>Magnoliopsida</taxon>
        <taxon>eudicotyledons</taxon>
        <taxon>Gunneridae</taxon>
        <taxon>Pentapetalae</taxon>
        <taxon>rosids</taxon>
        <taxon>malvids</taxon>
        <taxon>Sapindales</taxon>
        <taxon>Sapindaceae</taxon>
        <taxon>Hippocastanoideae</taxon>
        <taxon>Acereae</taxon>
        <taxon>Dipteronia</taxon>
    </lineage>
</organism>
<dbReference type="AlphaFoldDB" id="A0AAD9WUX1"/>
<comment type="caution">
    <text evidence="1">The sequence shown here is derived from an EMBL/GenBank/DDBJ whole genome shotgun (WGS) entry which is preliminary data.</text>
</comment>
<sequence>MGCDVVLGAQWLSSLVPIMWDFSKLQMRFTKGRDVMLKGLTPPENKLVNAQEIKRELKKKKGGALLQICSLSMSICQPHVQDEYHSTEIDAPKLNTSLPKLFDFHRFLINTSKQHNLYGYVFGYSFKPEHCDDSSQLK</sequence>
<dbReference type="Proteomes" id="UP001280121">
    <property type="component" value="Unassembled WGS sequence"/>
</dbReference>
<dbReference type="EMBL" id="JANJYI010000007">
    <property type="protein sequence ID" value="KAK2643155.1"/>
    <property type="molecule type" value="Genomic_DNA"/>
</dbReference>